<evidence type="ECO:0000256" key="1">
    <source>
        <dbReference type="SAM" id="MobiDB-lite"/>
    </source>
</evidence>
<feature type="region of interest" description="Disordered" evidence="1">
    <location>
        <begin position="83"/>
        <end position="169"/>
    </location>
</feature>
<evidence type="ECO:0000313" key="5">
    <source>
        <dbReference type="Proteomes" id="UP001501231"/>
    </source>
</evidence>
<keyword evidence="3" id="KW-0732">Signal</keyword>
<organism evidence="4 5">
    <name type="scientific">Actinomadura vinacea</name>
    <dbReference type="NCBI Taxonomy" id="115336"/>
    <lineage>
        <taxon>Bacteria</taxon>
        <taxon>Bacillati</taxon>
        <taxon>Actinomycetota</taxon>
        <taxon>Actinomycetes</taxon>
        <taxon>Streptosporangiales</taxon>
        <taxon>Thermomonosporaceae</taxon>
        <taxon>Actinomadura</taxon>
    </lineage>
</organism>
<evidence type="ECO:0000256" key="2">
    <source>
        <dbReference type="SAM" id="Phobius"/>
    </source>
</evidence>
<protein>
    <recommendedName>
        <fullName evidence="6">LapA family protein</fullName>
    </recommendedName>
</protein>
<dbReference type="RefSeq" id="WP_344591691.1">
    <property type="nucleotide sequence ID" value="NZ_BAAARW010000019.1"/>
</dbReference>
<dbReference type="Proteomes" id="UP001501231">
    <property type="component" value="Unassembled WGS sequence"/>
</dbReference>
<comment type="caution">
    <text evidence="4">The sequence shown here is derived from an EMBL/GenBank/DDBJ whole genome shotgun (WGS) entry which is preliminary data.</text>
</comment>
<keyword evidence="2" id="KW-0472">Membrane</keyword>
<name>A0ABP5WJP6_9ACTN</name>
<feature type="compositionally biased region" description="Basic and acidic residues" evidence="1">
    <location>
        <begin position="83"/>
        <end position="104"/>
    </location>
</feature>
<evidence type="ECO:0000256" key="3">
    <source>
        <dbReference type="SAM" id="SignalP"/>
    </source>
</evidence>
<gene>
    <name evidence="4" type="ORF">GCM10010191_47430</name>
</gene>
<feature type="compositionally biased region" description="Low complexity" evidence="1">
    <location>
        <begin position="120"/>
        <end position="152"/>
    </location>
</feature>
<keyword evidence="2" id="KW-1133">Transmembrane helix</keyword>
<evidence type="ECO:0000313" key="4">
    <source>
        <dbReference type="EMBL" id="GAA2428799.1"/>
    </source>
</evidence>
<keyword evidence="5" id="KW-1185">Reference proteome</keyword>
<feature type="signal peptide" evidence="3">
    <location>
        <begin position="1"/>
        <end position="22"/>
    </location>
</feature>
<feature type="chain" id="PRO_5045392427" description="LapA family protein" evidence="3">
    <location>
        <begin position="23"/>
        <end position="169"/>
    </location>
</feature>
<sequence>MIFIGLLLAAAAVTAGAGIVMANDGPAQLTAFGYAVPGVSTNWQVFLTGAAVAVVFMLGMIMTVAGFGRRLRNRRDLRYLREEQEESRTALETEKRRLQREIAQLRRGGPAQPRAPRPEPAATTRPQPQQQRPAPAAGPAQGGAPQPAPTRQSPLASAAARTNFFDRTD</sequence>
<keyword evidence="2" id="KW-0812">Transmembrane</keyword>
<reference evidence="5" key="1">
    <citation type="journal article" date="2019" name="Int. J. Syst. Evol. Microbiol.">
        <title>The Global Catalogue of Microorganisms (GCM) 10K type strain sequencing project: providing services to taxonomists for standard genome sequencing and annotation.</title>
        <authorList>
            <consortium name="The Broad Institute Genomics Platform"/>
            <consortium name="The Broad Institute Genome Sequencing Center for Infectious Disease"/>
            <person name="Wu L."/>
            <person name="Ma J."/>
        </authorList>
    </citation>
    <scope>NUCLEOTIDE SEQUENCE [LARGE SCALE GENOMIC DNA]</scope>
    <source>
        <strain evidence="5">JCM 3325</strain>
    </source>
</reference>
<dbReference type="EMBL" id="BAAARW010000019">
    <property type="protein sequence ID" value="GAA2428799.1"/>
    <property type="molecule type" value="Genomic_DNA"/>
</dbReference>
<proteinExistence type="predicted"/>
<evidence type="ECO:0008006" key="6">
    <source>
        <dbReference type="Google" id="ProtNLM"/>
    </source>
</evidence>
<feature type="transmembrane region" description="Helical" evidence="2">
    <location>
        <begin position="46"/>
        <end position="68"/>
    </location>
</feature>
<accession>A0ABP5WJP6</accession>